<protein>
    <submittedName>
        <fullName evidence="1">Uncharacterized protein</fullName>
    </submittedName>
</protein>
<name>A0ACB9RTW8_9MYRT</name>
<proteinExistence type="predicted"/>
<comment type="caution">
    <text evidence="1">The sequence shown here is derived from an EMBL/GenBank/DDBJ whole genome shotgun (WGS) entry which is preliminary data.</text>
</comment>
<accession>A0ACB9RTW8</accession>
<gene>
    <name evidence="1" type="ORF">MLD38_008575</name>
</gene>
<organism evidence="1 2">
    <name type="scientific">Melastoma candidum</name>
    <dbReference type="NCBI Taxonomy" id="119954"/>
    <lineage>
        <taxon>Eukaryota</taxon>
        <taxon>Viridiplantae</taxon>
        <taxon>Streptophyta</taxon>
        <taxon>Embryophyta</taxon>
        <taxon>Tracheophyta</taxon>
        <taxon>Spermatophyta</taxon>
        <taxon>Magnoliopsida</taxon>
        <taxon>eudicotyledons</taxon>
        <taxon>Gunneridae</taxon>
        <taxon>Pentapetalae</taxon>
        <taxon>rosids</taxon>
        <taxon>malvids</taxon>
        <taxon>Myrtales</taxon>
        <taxon>Melastomataceae</taxon>
        <taxon>Melastomatoideae</taxon>
        <taxon>Melastomateae</taxon>
        <taxon>Melastoma</taxon>
    </lineage>
</organism>
<dbReference type="Proteomes" id="UP001057402">
    <property type="component" value="Chromosome 3"/>
</dbReference>
<evidence type="ECO:0000313" key="2">
    <source>
        <dbReference type="Proteomes" id="UP001057402"/>
    </source>
</evidence>
<evidence type="ECO:0000313" key="1">
    <source>
        <dbReference type="EMBL" id="KAI4382636.1"/>
    </source>
</evidence>
<reference evidence="2" key="1">
    <citation type="journal article" date="2023" name="Front. Plant Sci.">
        <title>Chromosomal-level genome assembly of Melastoma candidum provides insights into trichome evolution.</title>
        <authorList>
            <person name="Zhong Y."/>
            <person name="Wu W."/>
            <person name="Sun C."/>
            <person name="Zou P."/>
            <person name="Liu Y."/>
            <person name="Dai S."/>
            <person name="Zhou R."/>
        </authorList>
    </citation>
    <scope>NUCLEOTIDE SEQUENCE [LARGE SCALE GENOMIC DNA]</scope>
</reference>
<sequence length="436" mass="49425">MPSLSEMSDVFFKSIEGDDDDKGTKWAILVAASPDLEANVCEAYRIMKNCGLNDDNILVFRDVEDDPDDMPSHGVIPDEPIPVDYTTTHATIHRILKAALLADATPLVSGSGKLLESCSDDHIFLYYVSHDTTGLLRPMRVAEKVVANELTFILGEMDTKRRYKSMVVYVEADSSLSEGSLPSDIRIYARTFADHHGNVYRRVGDFPANKDRFEDLTGTTLTEESSYEHGGMTTTSLVRLQNSLIRNTPRIHVMRYGDGTTSELYVSTYFRWQPEGREGEGCRVPMSLIPSDCTLLYYHMTVEEAPVGSEERIRAEEELEGEFERRRKMDFTLDKMVKGMCGPEMDAYSILDRSAGHVWPDMDSESGINYWIHYDAMSEAYREVIGEISPCYWGQYPTVIQELMDEGMTMERMEELVVQALLDFNQGRNRPINPDA</sequence>
<keyword evidence="2" id="KW-1185">Reference proteome</keyword>
<dbReference type="EMBL" id="CM042882">
    <property type="protein sequence ID" value="KAI4382636.1"/>
    <property type="molecule type" value="Genomic_DNA"/>
</dbReference>